<protein>
    <submittedName>
        <fullName evidence="1">Uncharacterized protein</fullName>
    </submittedName>
</protein>
<proteinExistence type="predicted"/>
<comment type="caution">
    <text evidence="1">The sequence shown here is derived from an EMBL/GenBank/DDBJ whole genome shotgun (WGS) entry which is preliminary data.</text>
</comment>
<reference evidence="1" key="1">
    <citation type="submission" date="2023-10" db="EMBL/GenBank/DDBJ databases">
        <title>Genome assemblies of two species of porcelain crab, Petrolisthes cinctipes and Petrolisthes manimaculis (Anomura: Porcellanidae).</title>
        <authorList>
            <person name="Angst P."/>
        </authorList>
    </citation>
    <scope>NUCLEOTIDE SEQUENCE</scope>
    <source>
        <strain evidence="1">PB745_01</strain>
        <tissue evidence="1">Gill</tissue>
    </source>
</reference>
<gene>
    <name evidence="1" type="ORF">Pcinc_044204</name>
</gene>
<keyword evidence="2" id="KW-1185">Reference proteome</keyword>
<name>A0AAE1EH54_PETCI</name>
<accession>A0AAE1EH54</accession>
<dbReference type="EMBL" id="JAWQEG010009192">
    <property type="protein sequence ID" value="KAK3849026.1"/>
    <property type="molecule type" value="Genomic_DNA"/>
</dbReference>
<organism evidence="1 2">
    <name type="scientific">Petrolisthes cinctipes</name>
    <name type="common">Flat porcelain crab</name>
    <dbReference type="NCBI Taxonomy" id="88211"/>
    <lineage>
        <taxon>Eukaryota</taxon>
        <taxon>Metazoa</taxon>
        <taxon>Ecdysozoa</taxon>
        <taxon>Arthropoda</taxon>
        <taxon>Crustacea</taxon>
        <taxon>Multicrustacea</taxon>
        <taxon>Malacostraca</taxon>
        <taxon>Eumalacostraca</taxon>
        <taxon>Eucarida</taxon>
        <taxon>Decapoda</taxon>
        <taxon>Pleocyemata</taxon>
        <taxon>Anomura</taxon>
        <taxon>Galatheoidea</taxon>
        <taxon>Porcellanidae</taxon>
        <taxon>Petrolisthes</taxon>
    </lineage>
</organism>
<feature type="non-terminal residue" evidence="1">
    <location>
        <position position="40"/>
    </location>
</feature>
<evidence type="ECO:0000313" key="1">
    <source>
        <dbReference type="EMBL" id="KAK3849026.1"/>
    </source>
</evidence>
<dbReference type="Proteomes" id="UP001286313">
    <property type="component" value="Unassembled WGS sequence"/>
</dbReference>
<dbReference type="AlphaFoldDB" id="A0AAE1EH54"/>
<evidence type="ECO:0000313" key="2">
    <source>
        <dbReference type="Proteomes" id="UP001286313"/>
    </source>
</evidence>
<sequence>MGRGKEEERVDWLWEVGGEGWVEGRRKRGWIGCERKEGER</sequence>